<name>A0ACD3Z8W7_FUSSC</name>
<gene>
    <name evidence="1" type="ORF">LCI18_008448</name>
</gene>
<dbReference type="Proteomes" id="UP000830768">
    <property type="component" value="Chromosome 6"/>
</dbReference>
<protein>
    <submittedName>
        <fullName evidence="1">Uncharacterized protein</fullName>
    </submittedName>
</protein>
<keyword evidence="2" id="KW-1185">Reference proteome</keyword>
<sequence>MATPQQDQSEEPPLVLFAKDGKRPWIDEYGFEYKFRPADEVTTIHPTTRAQIGPYRISEAKDGKYSLCDREDRPLQDGRLFEESMLTPYDPFAS</sequence>
<proteinExistence type="predicted"/>
<evidence type="ECO:0000313" key="2">
    <source>
        <dbReference type="Proteomes" id="UP000830768"/>
    </source>
</evidence>
<reference evidence="1" key="1">
    <citation type="submission" date="2021-11" db="EMBL/GenBank/DDBJ databases">
        <title>Fusarium solani-melongenae Genome sequencing and assembly.</title>
        <authorList>
            <person name="Xie S."/>
            <person name="Huang L."/>
            <person name="Zhang X."/>
        </authorList>
    </citation>
    <scope>NUCLEOTIDE SEQUENCE</scope>
    <source>
        <strain evidence="1">CRI 24-3</strain>
    </source>
</reference>
<evidence type="ECO:0000313" key="1">
    <source>
        <dbReference type="EMBL" id="UPK97513.1"/>
    </source>
</evidence>
<dbReference type="EMBL" id="CP090035">
    <property type="protein sequence ID" value="UPK97513.1"/>
    <property type="molecule type" value="Genomic_DNA"/>
</dbReference>
<organism evidence="1 2">
    <name type="scientific">Fusarium solani subsp. cucurbitae</name>
    <name type="common">Neocosmosporum cucurbitae</name>
    <dbReference type="NCBI Taxonomy" id="2747967"/>
    <lineage>
        <taxon>Eukaryota</taxon>
        <taxon>Fungi</taxon>
        <taxon>Dikarya</taxon>
        <taxon>Ascomycota</taxon>
        <taxon>Pezizomycotina</taxon>
        <taxon>Sordariomycetes</taxon>
        <taxon>Hypocreomycetidae</taxon>
        <taxon>Hypocreales</taxon>
        <taxon>Nectriaceae</taxon>
        <taxon>Fusarium</taxon>
        <taxon>Fusarium solani species complex</taxon>
    </lineage>
</organism>
<accession>A0ACD3Z8W7</accession>